<name>A0ABN7UDM6_GIGMA</name>
<gene>
    <name evidence="1" type="ORF">GMARGA_LOCUS5459</name>
</gene>
<feature type="non-terminal residue" evidence="1">
    <location>
        <position position="50"/>
    </location>
</feature>
<evidence type="ECO:0000313" key="2">
    <source>
        <dbReference type="Proteomes" id="UP000789901"/>
    </source>
</evidence>
<keyword evidence="2" id="KW-1185">Reference proteome</keyword>
<dbReference type="EMBL" id="CAJVQB010002324">
    <property type="protein sequence ID" value="CAG8570442.1"/>
    <property type="molecule type" value="Genomic_DNA"/>
</dbReference>
<dbReference type="Proteomes" id="UP000789901">
    <property type="component" value="Unassembled WGS sequence"/>
</dbReference>
<protein>
    <submittedName>
        <fullName evidence="1">20527_t:CDS:1</fullName>
    </submittedName>
</protein>
<organism evidence="1 2">
    <name type="scientific">Gigaspora margarita</name>
    <dbReference type="NCBI Taxonomy" id="4874"/>
    <lineage>
        <taxon>Eukaryota</taxon>
        <taxon>Fungi</taxon>
        <taxon>Fungi incertae sedis</taxon>
        <taxon>Mucoromycota</taxon>
        <taxon>Glomeromycotina</taxon>
        <taxon>Glomeromycetes</taxon>
        <taxon>Diversisporales</taxon>
        <taxon>Gigasporaceae</taxon>
        <taxon>Gigaspora</taxon>
    </lineage>
</organism>
<sequence>MWKAKSVNKQARYPGVEEKVQGFRREYAPKNKEELIRKEKKKENQYTYLE</sequence>
<comment type="caution">
    <text evidence="1">The sequence shown here is derived from an EMBL/GenBank/DDBJ whole genome shotgun (WGS) entry which is preliminary data.</text>
</comment>
<accession>A0ABN7UDM6</accession>
<proteinExistence type="predicted"/>
<reference evidence="1 2" key="1">
    <citation type="submission" date="2021-06" db="EMBL/GenBank/DDBJ databases">
        <authorList>
            <person name="Kallberg Y."/>
            <person name="Tangrot J."/>
            <person name="Rosling A."/>
        </authorList>
    </citation>
    <scope>NUCLEOTIDE SEQUENCE [LARGE SCALE GENOMIC DNA]</scope>
    <source>
        <strain evidence="1 2">120-4 pot B 10/14</strain>
    </source>
</reference>
<evidence type="ECO:0000313" key="1">
    <source>
        <dbReference type="EMBL" id="CAG8570442.1"/>
    </source>
</evidence>